<evidence type="ECO:0000313" key="1">
    <source>
        <dbReference type="EMBL" id="MCC5467647.1"/>
    </source>
</evidence>
<sequence>MKLSDCGDCPKKSTCLIPDENKTWLQSDPVKETELVTTRRRLKPSLNPKEATI</sequence>
<protein>
    <recommendedName>
        <fullName evidence="3">Transposase DDE domain-containing protein</fullName>
    </recommendedName>
</protein>
<dbReference type="RefSeq" id="WP_229536613.1">
    <property type="nucleotide sequence ID" value="NZ_JAJHJB010000037.1"/>
</dbReference>
<organism evidence="1 2">
    <name type="scientific">Pelosinus baikalensis</name>
    <dbReference type="NCBI Taxonomy" id="2892015"/>
    <lineage>
        <taxon>Bacteria</taxon>
        <taxon>Bacillati</taxon>
        <taxon>Bacillota</taxon>
        <taxon>Negativicutes</taxon>
        <taxon>Selenomonadales</taxon>
        <taxon>Sporomusaceae</taxon>
        <taxon>Pelosinus</taxon>
    </lineage>
</organism>
<dbReference type="EMBL" id="JAJHJB010000037">
    <property type="protein sequence ID" value="MCC5467647.1"/>
    <property type="molecule type" value="Genomic_DNA"/>
</dbReference>
<evidence type="ECO:0000313" key="2">
    <source>
        <dbReference type="Proteomes" id="UP001165492"/>
    </source>
</evidence>
<evidence type="ECO:0008006" key="3">
    <source>
        <dbReference type="Google" id="ProtNLM"/>
    </source>
</evidence>
<name>A0ABS8HWU5_9FIRM</name>
<gene>
    <name evidence="1" type="ORF">LMF89_20130</name>
</gene>
<dbReference type="Proteomes" id="UP001165492">
    <property type="component" value="Unassembled WGS sequence"/>
</dbReference>
<reference evidence="1" key="1">
    <citation type="submission" date="2021-11" db="EMBL/GenBank/DDBJ databases">
        <title>Description of a new species Pelosinus isolated from the bottom sediments of Lake Baikal.</title>
        <authorList>
            <person name="Zakharyuk A."/>
        </authorList>
    </citation>
    <scope>NUCLEOTIDE SEQUENCE</scope>
    <source>
        <strain evidence="1">Bkl1</strain>
    </source>
</reference>
<proteinExistence type="predicted"/>
<accession>A0ABS8HWU5</accession>
<comment type="caution">
    <text evidence="1">The sequence shown here is derived from an EMBL/GenBank/DDBJ whole genome shotgun (WGS) entry which is preliminary data.</text>
</comment>
<keyword evidence="2" id="KW-1185">Reference proteome</keyword>